<proteinExistence type="predicted"/>
<dbReference type="EMBL" id="CP092014">
    <property type="protein sequence ID" value="WFN96194.1"/>
    <property type="molecule type" value="Genomic_DNA"/>
</dbReference>
<sequence length="220" mass="24733">MTTIADVIGRVNTQLKDTLWARWPLAELCDYFNDAIRAILLVRPDAGAVMTTLETVPGTRQSLPGDVFRLLDIVRVQNGRALLPLPREVLDTQYPGWHAMSGVVERYCYSDQTPQVYYLFPAPEEEVILDAVVCRSPEPISVETLQDPVALQPVPLDPVYINPLMDWMLFRAFSKDNEGGANVALAVQHYQMFVEQLGVKQRADATIRQLLRGKYMGGEV</sequence>
<keyword evidence="2" id="KW-1185">Reference proteome</keyword>
<evidence type="ECO:0000313" key="1">
    <source>
        <dbReference type="EMBL" id="WFN96194.1"/>
    </source>
</evidence>
<dbReference type="Proteomes" id="UP001222680">
    <property type="component" value="Chromosome"/>
</dbReference>
<dbReference type="InterPro" id="IPR056209">
    <property type="entry name" value="SU10_adaptor"/>
</dbReference>
<organism evidence="1 2">
    <name type="scientific">Edwardsiella ictaluri</name>
    <dbReference type="NCBI Taxonomy" id="67780"/>
    <lineage>
        <taxon>Bacteria</taxon>
        <taxon>Pseudomonadati</taxon>
        <taxon>Pseudomonadota</taxon>
        <taxon>Gammaproteobacteria</taxon>
        <taxon>Enterobacterales</taxon>
        <taxon>Hafniaceae</taxon>
        <taxon>Edwardsiella</taxon>
    </lineage>
</organism>
<name>A0ABY8GFA9_EDWIC</name>
<accession>A0ABY8GFA9</accession>
<protein>
    <submittedName>
        <fullName evidence="1">Uncharacterized protein</fullName>
    </submittedName>
</protein>
<gene>
    <name evidence="1" type="ORF">MAY91_15625</name>
</gene>
<dbReference type="GeneID" id="69538937"/>
<reference evidence="1 2" key="1">
    <citation type="submission" date="2022-02" db="EMBL/GenBank/DDBJ databases">
        <title>Phenotypic, genotypic and serological characterization of Edwardsiella ictaluri from catfish and ornamental fish species.</title>
        <authorList>
            <person name="Rose D."/>
            <person name="Tekedar H.C."/>
            <person name="Waldbieser G.C."/>
            <person name="Aarattuthodi S."/>
            <person name="Griffin M.J."/>
        </authorList>
    </citation>
    <scope>NUCLEOTIDE SEQUENCE [LARGE SCALE GENOMIC DNA]</scope>
    <source>
        <strain evidence="1 2">13 TAL-140 K3</strain>
    </source>
</reference>
<dbReference type="RefSeq" id="WP_015871312.1">
    <property type="nucleotide sequence ID" value="NZ_AP028097.1"/>
</dbReference>
<dbReference type="Pfam" id="PF24175">
    <property type="entry name" value="SU10_adaptor"/>
    <property type="match status" value="1"/>
</dbReference>
<evidence type="ECO:0000313" key="2">
    <source>
        <dbReference type="Proteomes" id="UP001222680"/>
    </source>
</evidence>